<evidence type="ECO:0000256" key="3">
    <source>
        <dbReference type="ARBA" id="ARBA00022679"/>
    </source>
</evidence>
<keyword evidence="2" id="KW-0328">Glycosyltransferase</keyword>
<reference evidence="6 7" key="1">
    <citation type="submission" date="2018-12" db="EMBL/GenBank/DDBJ databases">
        <title>YIM 101343 draft genome.</title>
        <authorList>
            <person name="Chen X."/>
        </authorList>
    </citation>
    <scope>NUCLEOTIDE SEQUENCE [LARGE SCALE GENOMIC DNA]</scope>
    <source>
        <strain evidence="6 7">YIM 101343</strain>
    </source>
</reference>
<feature type="transmembrane region" description="Helical" evidence="4">
    <location>
        <begin position="187"/>
        <end position="209"/>
    </location>
</feature>
<evidence type="ECO:0000256" key="4">
    <source>
        <dbReference type="SAM" id="Phobius"/>
    </source>
</evidence>
<dbReference type="SUPFAM" id="SSF53448">
    <property type="entry name" value="Nucleotide-diphospho-sugar transferases"/>
    <property type="match status" value="1"/>
</dbReference>
<protein>
    <submittedName>
        <fullName evidence="6">Glycosyltransferase family 2 protein</fullName>
    </submittedName>
</protein>
<dbReference type="InterPro" id="IPR029044">
    <property type="entry name" value="Nucleotide-diphossugar_trans"/>
</dbReference>
<dbReference type="Proteomes" id="UP000274907">
    <property type="component" value="Unassembled WGS sequence"/>
</dbReference>
<sequence length="282" mass="32660">MELINGNEVVDGIADKKVEYSENPLVAMQTIEYYRSFLIGRVALAEHNLMLICSGAFTVFDKQLLIDHDGLATDVIGEDMEIVVRLQKSLIDNGMNKRIVHVSDAICYTEAPESLKVLHRQRRRWHQGLLESLWRHKKVMLNPRYGSLGLVAFPYFILAEATIPVVELFGFLYLVAGFFAGQIFFEFSLLLIMYSLLYAGLISLTSVMLNSWQQGRFPSTSEITYVLGLSFTEFFWYKPLMLFWRLEGFYRFFVNRNDWGVMERKGFSAESEKEEREEQVVP</sequence>
<comment type="caution">
    <text evidence="6">The sequence shown here is derived from an EMBL/GenBank/DDBJ whole genome shotgun (WGS) entry which is preliminary data.</text>
</comment>
<keyword evidence="4" id="KW-1133">Transmembrane helix</keyword>
<name>A0A430HX24_9CORY</name>
<evidence type="ECO:0000256" key="1">
    <source>
        <dbReference type="ARBA" id="ARBA00006739"/>
    </source>
</evidence>
<evidence type="ECO:0000259" key="5">
    <source>
        <dbReference type="Pfam" id="PF13632"/>
    </source>
</evidence>
<dbReference type="OrthoDB" id="9797391at2"/>
<evidence type="ECO:0000313" key="6">
    <source>
        <dbReference type="EMBL" id="RSZ62119.1"/>
    </source>
</evidence>
<dbReference type="AlphaFoldDB" id="A0A430HX24"/>
<feature type="domain" description="Glycosyltransferase 2-like" evidence="5">
    <location>
        <begin position="50"/>
        <end position="194"/>
    </location>
</feature>
<dbReference type="EMBL" id="RXHJ01000013">
    <property type="protein sequence ID" value="RSZ62119.1"/>
    <property type="molecule type" value="Genomic_DNA"/>
</dbReference>
<comment type="similarity">
    <text evidence="1">Belongs to the glycosyltransferase 2 family.</text>
</comment>
<gene>
    <name evidence="6" type="ORF">EAH68_10420</name>
</gene>
<dbReference type="PANTHER" id="PTHR43630:SF1">
    <property type="entry name" value="POLY-BETA-1,6-N-ACETYL-D-GLUCOSAMINE SYNTHASE"/>
    <property type="match status" value="1"/>
</dbReference>
<dbReference type="InterPro" id="IPR001173">
    <property type="entry name" value="Glyco_trans_2-like"/>
</dbReference>
<accession>A0A430HX24</accession>
<dbReference type="PANTHER" id="PTHR43630">
    <property type="entry name" value="POLY-BETA-1,6-N-ACETYL-D-GLUCOSAMINE SYNTHASE"/>
    <property type="match status" value="1"/>
</dbReference>
<feature type="transmembrane region" description="Helical" evidence="4">
    <location>
        <begin position="145"/>
        <end position="175"/>
    </location>
</feature>
<dbReference type="Pfam" id="PF13632">
    <property type="entry name" value="Glyco_trans_2_3"/>
    <property type="match status" value="1"/>
</dbReference>
<organism evidence="6 7">
    <name type="scientific">Corynebacterium hylobatis</name>
    <dbReference type="NCBI Taxonomy" id="1859290"/>
    <lineage>
        <taxon>Bacteria</taxon>
        <taxon>Bacillati</taxon>
        <taxon>Actinomycetota</taxon>
        <taxon>Actinomycetes</taxon>
        <taxon>Mycobacteriales</taxon>
        <taxon>Corynebacteriaceae</taxon>
        <taxon>Corynebacterium</taxon>
    </lineage>
</organism>
<keyword evidence="4" id="KW-0812">Transmembrane</keyword>
<proteinExistence type="inferred from homology"/>
<evidence type="ECO:0000256" key="2">
    <source>
        <dbReference type="ARBA" id="ARBA00022676"/>
    </source>
</evidence>
<keyword evidence="7" id="KW-1185">Reference proteome</keyword>
<keyword evidence="4" id="KW-0472">Membrane</keyword>
<dbReference type="GO" id="GO:0016757">
    <property type="term" value="F:glycosyltransferase activity"/>
    <property type="evidence" value="ECO:0007669"/>
    <property type="project" value="UniProtKB-KW"/>
</dbReference>
<keyword evidence="3 6" id="KW-0808">Transferase</keyword>
<evidence type="ECO:0000313" key="7">
    <source>
        <dbReference type="Proteomes" id="UP000274907"/>
    </source>
</evidence>